<evidence type="ECO:0000313" key="7">
    <source>
        <dbReference type="Proteomes" id="UP000277580"/>
    </source>
</evidence>
<feature type="transmembrane region" description="Helical" evidence="5">
    <location>
        <begin position="221"/>
        <end position="242"/>
    </location>
</feature>
<feature type="transmembrane region" description="Helical" evidence="5">
    <location>
        <begin position="137"/>
        <end position="161"/>
    </location>
</feature>
<protein>
    <submittedName>
        <fullName evidence="6">RTA1-domain-containing protein</fullName>
    </submittedName>
</protein>
<gene>
    <name evidence="6" type="ORF">P167DRAFT_519376</name>
</gene>
<keyword evidence="2 5" id="KW-0812">Transmembrane</keyword>
<evidence type="ECO:0000313" key="6">
    <source>
        <dbReference type="EMBL" id="RPB15091.1"/>
    </source>
</evidence>
<accession>A0A3N4L388</accession>
<proteinExistence type="predicted"/>
<dbReference type="STRING" id="1392247.A0A3N4L388"/>
<dbReference type="AlphaFoldDB" id="A0A3N4L388"/>
<evidence type="ECO:0000256" key="1">
    <source>
        <dbReference type="ARBA" id="ARBA00004141"/>
    </source>
</evidence>
<feature type="transmembrane region" description="Helical" evidence="5">
    <location>
        <begin position="92"/>
        <end position="116"/>
    </location>
</feature>
<dbReference type="PANTHER" id="PTHR31465:SF1">
    <property type="entry name" value="PROTEIN RTA1-RELATED"/>
    <property type="match status" value="1"/>
</dbReference>
<dbReference type="EMBL" id="ML119115">
    <property type="protein sequence ID" value="RPB15091.1"/>
    <property type="molecule type" value="Genomic_DNA"/>
</dbReference>
<feature type="transmembrane region" description="Helical" evidence="5">
    <location>
        <begin position="181"/>
        <end position="200"/>
    </location>
</feature>
<dbReference type="OrthoDB" id="3358017at2759"/>
<reference evidence="6 7" key="1">
    <citation type="journal article" date="2018" name="Nat. Ecol. Evol.">
        <title>Pezizomycetes genomes reveal the molecular basis of ectomycorrhizal truffle lifestyle.</title>
        <authorList>
            <person name="Murat C."/>
            <person name="Payen T."/>
            <person name="Noel B."/>
            <person name="Kuo A."/>
            <person name="Morin E."/>
            <person name="Chen J."/>
            <person name="Kohler A."/>
            <person name="Krizsan K."/>
            <person name="Balestrini R."/>
            <person name="Da Silva C."/>
            <person name="Montanini B."/>
            <person name="Hainaut M."/>
            <person name="Levati E."/>
            <person name="Barry K.W."/>
            <person name="Belfiori B."/>
            <person name="Cichocki N."/>
            <person name="Clum A."/>
            <person name="Dockter R.B."/>
            <person name="Fauchery L."/>
            <person name="Guy J."/>
            <person name="Iotti M."/>
            <person name="Le Tacon F."/>
            <person name="Lindquist E.A."/>
            <person name="Lipzen A."/>
            <person name="Malagnac F."/>
            <person name="Mello A."/>
            <person name="Molinier V."/>
            <person name="Miyauchi S."/>
            <person name="Poulain J."/>
            <person name="Riccioni C."/>
            <person name="Rubini A."/>
            <person name="Sitrit Y."/>
            <person name="Splivallo R."/>
            <person name="Traeger S."/>
            <person name="Wang M."/>
            <person name="Zifcakova L."/>
            <person name="Wipf D."/>
            <person name="Zambonelli A."/>
            <person name="Paolocci F."/>
            <person name="Nowrousian M."/>
            <person name="Ottonello S."/>
            <person name="Baldrian P."/>
            <person name="Spatafora J.W."/>
            <person name="Henrissat B."/>
            <person name="Nagy L.G."/>
            <person name="Aury J.M."/>
            <person name="Wincker P."/>
            <person name="Grigoriev I.V."/>
            <person name="Bonfante P."/>
            <person name="Martin F.M."/>
        </authorList>
    </citation>
    <scope>NUCLEOTIDE SEQUENCE [LARGE SCALE GENOMIC DNA]</scope>
    <source>
        <strain evidence="6 7">CCBAS932</strain>
    </source>
</reference>
<feature type="transmembrane region" description="Helical" evidence="5">
    <location>
        <begin position="36"/>
        <end position="54"/>
    </location>
</feature>
<dbReference type="Pfam" id="PF04479">
    <property type="entry name" value="RTA1"/>
    <property type="match status" value="1"/>
</dbReference>
<keyword evidence="7" id="KW-1185">Reference proteome</keyword>
<dbReference type="GO" id="GO:0016020">
    <property type="term" value="C:membrane"/>
    <property type="evidence" value="ECO:0007669"/>
    <property type="project" value="UniProtKB-SubCell"/>
</dbReference>
<evidence type="ECO:0000256" key="3">
    <source>
        <dbReference type="ARBA" id="ARBA00022989"/>
    </source>
</evidence>
<evidence type="ECO:0000256" key="5">
    <source>
        <dbReference type="SAM" id="Phobius"/>
    </source>
</evidence>
<comment type="subcellular location">
    <subcellularLocation>
        <location evidence="1">Membrane</location>
        <topology evidence="1">Multi-pass membrane protein</topology>
    </subcellularLocation>
</comment>
<evidence type="ECO:0000256" key="4">
    <source>
        <dbReference type="ARBA" id="ARBA00023136"/>
    </source>
</evidence>
<keyword evidence="4 5" id="KW-0472">Membrane</keyword>
<keyword evidence="3 5" id="KW-1133">Transmembrane helix</keyword>
<dbReference type="InParanoid" id="A0A3N4L388"/>
<dbReference type="PANTHER" id="PTHR31465">
    <property type="entry name" value="PROTEIN RTA1-RELATED"/>
    <property type="match status" value="1"/>
</dbReference>
<feature type="transmembrane region" description="Helical" evidence="5">
    <location>
        <begin position="61"/>
        <end position="80"/>
    </location>
</feature>
<dbReference type="InterPro" id="IPR007568">
    <property type="entry name" value="RTA1"/>
</dbReference>
<organism evidence="6 7">
    <name type="scientific">Morchella conica CCBAS932</name>
    <dbReference type="NCBI Taxonomy" id="1392247"/>
    <lineage>
        <taxon>Eukaryota</taxon>
        <taxon>Fungi</taxon>
        <taxon>Dikarya</taxon>
        <taxon>Ascomycota</taxon>
        <taxon>Pezizomycotina</taxon>
        <taxon>Pezizomycetes</taxon>
        <taxon>Pezizales</taxon>
        <taxon>Morchellaceae</taxon>
        <taxon>Morchella</taxon>
    </lineage>
</organism>
<name>A0A3N4L388_9PEZI</name>
<sequence>MYTIPPIELTPVESFSTLVTRARIHKSYYDYNPSRTLAIIATALYATTCTLHILQVARYRAWYFSVIIVAGLMETFGYATRVLSQADVFSRGLFIAQFSLVVLAPVLIAAASYILFGRLLETVLPGGRNARSLGVPARWVTWIFLTGDITSFVLQGIGAGIMSGASGGTNMKKMNTGRDVMLTGLAVQIVTFGFFIAATVRFDFKSRSLATLGLARPRWRILLWALYASSVLIMVRSCYRVAEFSQGWTGYLASHEVYFYCLEALPMFPCFVIFNIFHPSRLLDTVGKEDVVVEEGSGVGSMEEMKV</sequence>
<evidence type="ECO:0000256" key="2">
    <source>
        <dbReference type="ARBA" id="ARBA00022692"/>
    </source>
</evidence>
<feature type="transmembrane region" description="Helical" evidence="5">
    <location>
        <begin position="257"/>
        <end position="277"/>
    </location>
</feature>
<dbReference type="Proteomes" id="UP000277580">
    <property type="component" value="Unassembled WGS sequence"/>
</dbReference>